<organism evidence="2 3">
    <name type="scientific">Physocladia obscura</name>
    <dbReference type="NCBI Taxonomy" id="109957"/>
    <lineage>
        <taxon>Eukaryota</taxon>
        <taxon>Fungi</taxon>
        <taxon>Fungi incertae sedis</taxon>
        <taxon>Chytridiomycota</taxon>
        <taxon>Chytridiomycota incertae sedis</taxon>
        <taxon>Chytridiomycetes</taxon>
        <taxon>Chytridiales</taxon>
        <taxon>Chytriomycetaceae</taxon>
        <taxon>Physocladia</taxon>
    </lineage>
</organism>
<dbReference type="GO" id="GO:0016810">
    <property type="term" value="F:hydrolase activity, acting on carbon-nitrogen (but not peptide) bonds"/>
    <property type="evidence" value="ECO:0007669"/>
    <property type="project" value="InterPro"/>
</dbReference>
<evidence type="ECO:0000313" key="2">
    <source>
        <dbReference type="EMBL" id="KAJ3105359.1"/>
    </source>
</evidence>
<accession>A0AAD5STR3</accession>
<evidence type="ECO:0000313" key="3">
    <source>
        <dbReference type="Proteomes" id="UP001211907"/>
    </source>
</evidence>
<dbReference type="PANTHER" id="PTHR43123:SF1">
    <property type="entry name" value="POLYSACCHARIDE DEACETYLASE-RELATED"/>
    <property type="match status" value="1"/>
</dbReference>
<reference evidence="2" key="1">
    <citation type="submission" date="2020-05" db="EMBL/GenBank/DDBJ databases">
        <title>Phylogenomic resolution of chytrid fungi.</title>
        <authorList>
            <person name="Stajich J.E."/>
            <person name="Amses K."/>
            <person name="Simmons R."/>
            <person name="Seto K."/>
            <person name="Myers J."/>
            <person name="Bonds A."/>
            <person name="Quandt C.A."/>
            <person name="Barry K."/>
            <person name="Liu P."/>
            <person name="Grigoriev I."/>
            <person name="Longcore J.E."/>
            <person name="James T.Y."/>
        </authorList>
    </citation>
    <scope>NUCLEOTIDE SEQUENCE</scope>
    <source>
        <strain evidence="2">JEL0513</strain>
    </source>
</reference>
<dbReference type="AlphaFoldDB" id="A0AAD5STR3"/>
<dbReference type="GO" id="GO:0005975">
    <property type="term" value="P:carbohydrate metabolic process"/>
    <property type="evidence" value="ECO:0007669"/>
    <property type="project" value="InterPro"/>
</dbReference>
<feature type="domain" description="NodB homology" evidence="1">
    <location>
        <begin position="51"/>
        <end position="170"/>
    </location>
</feature>
<sequence>MSVAFDERHLAGYGANSPNPKWPNNARIAISFVVNYEEGGENTPLNGDAYSEVFLNETPGGRPRSDRDMNMWRILRLFKEKSFKFTCYAVGKAVELCPEPIKAMVADGHEIASHQYRWIDYALVTEETEREHARLAINAIKNVTGKAPVGWYSGRISPRSRQVVIILLGF</sequence>
<evidence type="ECO:0000259" key="1">
    <source>
        <dbReference type="PROSITE" id="PS51677"/>
    </source>
</evidence>
<dbReference type="Gene3D" id="3.20.20.370">
    <property type="entry name" value="Glycoside hydrolase/deacetylase"/>
    <property type="match status" value="1"/>
</dbReference>
<gene>
    <name evidence="2" type="ORF">HK100_003902</name>
</gene>
<name>A0AAD5STR3_9FUNG</name>
<dbReference type="InterPro" id="IPR002509">
    <property type="entry name" value="NODB_dom"/>
</dbReference>
<dbReference type="PANTHER" id="PTHR43123">
    <property type="entry name" value="POLYSACCHARIDE DEACETYLASE-RELATED"/>
    <property type="match status" value="1"/>
</dbReference>
<comment type="caution">
    <text evidence="2">The sequence shown here is derived from an EMBL/GenBank/DDBJ whole genome shotgun (WGS) entry which is preliminary data.</text>
</comment>
<keyword evidence="3" id="KW-1185">Reference proteome</keyword>
<protein>
    <recommendedName>
        <fullName evidence="1">NodB homology domain-containing protein</fullName>
    </recommendedName>
</protein>
<dbReference type="SUPFAM" id="SSF88713">
    <property type="entry name" value="Glycoside hydrolase/deacetylase"/>
    <property type="match status" value="1"/>
</dbReference>
<dbReference type="EMBL" id="JADGJH010002005">
    <property type="protein sequence ID" value="KAJ3105359.1"/>
    <property type="molecule type" value="Genomic_DNA"/>
</dbReference>
<dbReference type="Proteomes" id="UP001211907">
    <property type="component" value="Unassembled WGS sequence"/>
</dbReference>
<dbReference type="InterPro" id="IPR011330">
    <property type="entry name" value="Glyco_hydro/deAcase_b/a-brl"/>
</dbReference>
<proteinExistence type="predicted"/>
<dbReference type="PROSITE" id="PS51677">
    <property type="entry name" value="NODB"/>
    <property type="match status" value="1"/>
</dbReference>
<dbReference type="Pfam" id="PF01522">
    <property type="entry name" value="Polysacc_deac_1"/>
    <property type="match status" value="1"/>
</dbReference>